<dbReference type="EMBL" id="FOOE01000027">
    <property type="protein sequence ID" value="SFG12651.1"/>
    <property type="molecule type" value="Genomic_DNA"/>
</dbReference>
<dbReference type="SUPFAM" id="SSF53697">
    <property type="entry name" value="SIS domain"/>
    <property type="match status" value="1"/>
</dbReference>
<keyword evidence="8" id="KW-1185">Reference proteome</keyword>
<dbReference type="InterPro" id="IPR035472">
    <property type="entry name" value="RpiR-like_SIS"/>
</dbReference>
<dbReference type="GO" id="GO:1901135">
    <property type="term" value="P:carbohydrate derivative metabolic process"/>
    <property type="evidence" value="ECO:0007669"/>
    <property type="project" value="InterPro"/>
</dbReference>
<organism evidence="7 8">
    <name type="scientific">Clostridium cadaveris</name>
    <dbReference type="NCBI Taxonomy" id="1529"/>
    <lineage>
        <taxon>Bacteria</taxon>
        <taxon>Bacillati</taxon>
        <taxon>Bacillota</taxon>
        <taxon>Clostridia</taxon>
        <taxon>Eubacteriales</taxon>
        <taxon>Clostridiaceae</taxon>
        <taxon>Clostridium</taxon>
    </lineage>
</organism>
<dbReference type="Proteomes" id="UP000182135">
    <property type="component" value="Unassembled WGS sequence"/>
</dbReference>
<gene>
    <name evidence="6" type="ORF">DBY38_03840</name>
    <name evidence="7" type="ORF">SAMN04487885_12727</name>
</gene>
<dbReference type="GO" id="GO:0003700">
    <property type="term" value="F:DNA-binding transcription factor activity"/>
    <property type="evidence" value="ECO:0007669"/>
    <property type="project" value="InterPro"/>
</dbReference>
<dbReference type="EMBL" id="QAMZ01000019">
    <property type="protein sequence ID" value="PWL54639.1"/>
    <property type="molecule type" value="Genomic_DNA"/>
</dbReference>
<evidence type="ECO:0000259" key="5">
    <source>
        <dbReference type="PROSITE" id="PS51464"/>
    </source>
</evidence>
<keyword evidence="1" id="KW-0805">Transcription regulation</keyword>
<dbReference type="GO" id="GO:0003677">
    <property type="term" value="F:DNA binding"/>
    <property type="evidence" value="ECO:0007669"/>
    <property type="project" value="UniProtKB-KW"/>
</dbReference>
<dbReference type="STRING" id="1529.SAMN04487885_12727"/>
<protein>
    <submittedName>
        <fullName evidence="6">MurR/RpiR family transcriptional regulator</fullName>
    </submittedName>
    <submittedName>
        <fullName evidence="7">Transcriptional regulator, RpiR family</fullName>
    </submittedName>
</protein>
<feature type="domain" description="HTH rpiR-type" evidence="4">
    <location>
        <begin position="1"/>
        <end position="77"/>
    </location>
</feature>
<evidence type="ECO:0000256" key="3">
    <source>
        <dbReference type="ARBA" id="ARBA00023163"/>
    </source>
</evidence>
<name>A0A1I2PGT4_9CLOT</name>
<dbReference type="InterPro" id="IPR046348">
    <property type="entry name" value="SIS_dom_sf"/>
</dbReference>
<keyword evidence="2" id="KW-0238">DNA-binding</keyword>
<evidence type="ECO:0000256" key="2">
    <source>
        <dbReference type="ARBA" id="ARBA00023125"/>
    </source>
</evidence>
<sequence length="274" mass="30796">MNVLCEIQKNYTLFSEKERDIADYILQSNDQIKNINITDLSKAIGVSNATITRFSKKIGCKSFVDMKIQLSAASTRVEDLKDEGVFSDIYSFYKSTIDMTNHLIDKEMIFKFVKEIKNAKRIYICGVGSSGFTASEFALRLLRMGFNVSSITDSHMMIINSSILSKEDLIVGISLSGETNEVVQSLRIGKANGATSVAMTSFENSSIAMYSDMNFILYNSGFIDKERFVNSQFSAMYVVDLICSVLLRDKELKDKMQLTVDTIIGMEYNKGKNE</sequence>
<dbReference type="InterPro" id="IPR047640">
    <property type="entry name" value="RpiR-like"/>
</dbReference>
<reference evidence="7 8" key="1">
    <citation type="submission" date="2016-10" db="EMBL/GenBank/DDBJ databases">
        <authorList>
            <person name="de Groot N.N."/>
        </authorList>
    </citation>
    <scope>NUCLEOTIDE SEQUENCE [LARGE SCALE GENOMIC DNA]</scope>
    <source>
        <strain evidence="7 8">NLAE-zl-G419</strain>
    </source>
</reference>
<dbReference type="PANTHER" id="PTHR30514">
    <property type="entry name" value="GLUCOKINASE"/>
    <property type="match status" value="1"/>
</dbReference>
<dbReference type="InterPro" id="IPR001347">
    <property type="entry name" value="SIS_dom"/>
</dbReference>
<evidence type="ECO:0000259" key="4">
    <source>
        <dbReference type="PROSITE" id="PS51071"/>
    </source>
</evidence>
<dbReference type="AlphaFoldDB" id="A0A1I2PGT4"/>
<dbReference type="PROSITE" id="PS51071">
    <property type="entry name" value="HTH_RPIR"/>
    <property type="match status" value="1"/>
</dbReference>
<dbReference type="GO" id="GO:0097367">
    <property type="term" value="F:carbohydrate derivative binding"/>
    <property type="evidence" value="ECO:0007669"/>
    <property type="project" value="InterPro"/>
</dbReference>
<evidence type="ECO:0000313" key="8">
    <source>
        <dbReference type="Proteomes" id="UP000182135"/>
    </source>
</evidence>
<dbReference type="Pfam" id="PF01380">
    <property type="entry name" value="SIS"/>
    <property type="match status" value="1"/>
</dbReference>
<dbReference type="Pfam" id="PF01418">
    <property type="entry name" value="HTH_6"/>
    <property type="match status" value="1"/>
</dbReference>
<dbReference type="PROSITE" id="PS51464">
    <property type="entry name" value="SIS"/>
    <property type="match status" value="1"/>
</dbReference>
<proteinExistence type="predicted"/>
<reference evidence="6 9" key="2">
    <citation type="submission" date="2018-03" db="EMBL/GenBank/DDBJ databases">
        <title>The uncultured portion of the human microbiome is neutrally assembled.</title>
        <authorList>
            <person name="Jeraldo P."/>
            <person name="Boardman L."/>
            <person name="White B.A."/>
            <person name="Nelson H."/>
            <person name="Goldenfeld N."/>
            <person name="Chia N."/>
        </authorList>
    </citation>
    <scope>NUCLEOTIDE SEQUENCE [LARGE SCALE GENOMIC DNA]</scope>
    <source>
        <strain evidence="6">CIM:MAG 903</strain>
    </source>
</reference>
<dbReference type="InterPro" id="IPR000281">
    <property type="entry name" value="HTH_RpiR"/>
</dbReference>
<evidence type="ECO:0000313" key="9">
    <source>
        <dbReference type="Proteomes" id="UP000246114"/>
    </source>
</evidence>
<evidence type="ECO:0000313" key="7">
    <source>
        <dbReference type="EMBL" id="SFG12651.1"/>
    </source>
</evidence>
<dbReference type="OrthoDB" id="9762536at2"/>
<feature type="domain" description="SIS" evidence="5">
    <location>
        <begin position="112"/>
        <end position="252"/>
    </location>
</feature>
<dbReference type="InterPro" id="IPR009057">
    <property type="entry name" value="Homeodomain-like_sf"/>
</dbReference>
<dbReference type="Proteomes" id="UP000246114">
    <property type="component" value="Unassembled WGS sequence"/>
</dbReference>
<dbReference type="SUPFAM" id="SSF46689">
    <property type="entry name" value="Homeodomain-like"/>
    <property type="match status" value="1"/>
</dbReference>
<dbReference type="eggNOG" id="COG1737">
    <property type="taxonomic scope" value="Bacteria"/>
</dbReference>
<dbReference type="InterPro" id="IPR036388">
    <property type="entry name" value="WH-like_DNA-bd_sf"/>
</dbReference>
<dbReference type="CDD" id="cd05013">
    <property type="entry name" value="SIS_RpiR"/>
    <property type="match status" value="1"/>
</dbReference>
<dbReference type="PANTHER" id="PTHR30514:SF21">
    <property type="entry name" value="RPIR-FAMILY TRANSCRIPTIONAL REGULATOR"/>
    <property type="match status" value="1"/>
</dbReference>
<dbReference type="Gene3D" id="1.10.10.10">
    <property type="entry name" value="Winged helix-like DNA-binding domain superfamily/Winged helix DNA-binding domain"/>
    <property type="match status" value="1"/>
</dbReference>
<evidence type="ECO:0000256" key="1">
    <source>
        <dbReference type="ARBA" id="ARBA00023015"/>
    </source>
</evidence>
<accession>A0A1I2PGT4</accession>
<keyword evidence="3" id="KW-0804">Transcription</keyword>
<dbReference type="Gene3D" id="3.40.50.10490">
    <property type="entry name" value="Glucose-6-phosphate isomerase like protein, domain 1"/>
    <property type="match status" value="1"/>
</dbReference>
<evidence type="ECO:0000313" key="6">
    <source>
        <dbReference type="EMBL" id="PWL54639.1"/>
    </source>
</evidence>